<keyword evidence="4" id="KW-1185">Reference proteome</keyword>
<feature type="transmembrane region" description="Helical" evidence="2">
    <location>
        <begin position="70"/>
        <end position="92"/>
    </location>
</feature>
<keyword evidence="2" id="KW-1133">Transmembrane helix</keyword>
<sequence>MKLRKVPTGWAEPLQPPPGYFGSEAGPPDETRRRLILDWAVNQRIASGWRVESRSETQAVMVRGQPVNHVLHAVLSLATCLLWVVVWLILIATNRVERVALTVDARGDVVTVHAPAS</sequence>
<dbReference type="GeneID" id="55655754"/>
<dbReference type="RefSeq" id="WP_108148293.1">
    <property type="nucleotide sequence ID" value="NZ_CP026304.1"/>
</dbReference>
<dbReference type="Proteomes" id="UP000244201">
    <property type="component" value="Chromosome"/>
</dbReference>
<evidence type="ECO:0000256" key="1">
    <source>
        <dbReference type="SAM" id="MobiDB-lite"/>
    </source>
</evidence>
<evidence type="ECO:0000256" key="2">
    <source>
        <dbReference type="SAM" id="Phobius"/>
    </source>
</evidence>
<keyword evidence="2" id="KW-0812">Transmembrane</keyword>
<keyword evidence="2" id="KW-0472">Membrane</keyword>
<name>A0A2R4T0H6_9ACTN</name>
<dbReference type="KEGG" id="slk:SLUN_10825"/>
<accession>A0A2R4T0H6</accession>
<proteinExistence type="predicted"/>
<organism evidence="3 4">
    <name type="scientific">Streptomyces lunaelactis</name>
    <dbReference type="NCBI Taxonomy" id="1535768"/>
    <lineage>
        <taxon>Bacteria</taxon>
        <taxon>Bacillati</taxon>
        <taxon>Actinomycetota</taxon>
        <taxon>Actinomycetes</taxon>
        <taxon>Kitasatosporales</taxon>
        <taxon>Streptomycetaceae</taxon>
        <taxon>Streptomyces</taxon>
    </lineage>
</organism>
<dbReference type="EMBL" id="CP026304">
    <property type="protein sequence ID" value="AVZ72611.1"/>
    <property type="molecule type" value="Genomic_DNA"/>
</dbReference>
<feature type="region of interest" description="Disordered" evidence="1">
    <location>
        <begin position="1"/>
        <end position="27"/>
    </location>
</feature>
<dbReference type="OrthoDB" id="4199092at2"/>
<evidence type="ECO:0000313" key="3">
    <source>
        <dbReference type="EMBL" id="AVZ72611.1"/>
    </source>
</evidence>
<gene>
    <name evidence="3" type="ORF">SLUN_10825</name>
</gene>
<dbReference type="AlphaFoldDB" id="A0A2R4T0H6"/>
<reference evidence="3 4" key="1">
    <citation type="submission" date="2018-01" db="EMBL/GenBank/DDBJ databases">
        <title>Complete genome sequence of Streptomyces lunaelactis MM109T, a Ferroverdin A producer isolated from cave moonmilk deposits.</title>
        <authorList>
            <person name="Naome A."/>
            <person name="Martinet L."/>
            <person name="Maciejewska M."/>
            <person name="Anderssen S."/>
            <person name="Adam D."/>
            <person name="Tenconi E."/>
            <person name="Deflandre B."/>
            <person name="Arguelles-Arias A."/>
            <person name="Calusinska M."/>
            <person name="Copieters W."/>
            <person name="Karim L."/>
            <person name="Hanikenne M."/>
            <person name="Baurain D."/>
            <person name="van Wezel G."/>
            <person name="Smargiasso N."/>
            <person name="de Pauw E."/>
            <person name="Delfosse P."/>
            <person name="Rigali S."/>
        </authorList>
    </citation>
    <scope>NUCLEOTIDE SEQUENCE [LARGE SCALE GENOMIC DNA]</scope>
    <source>
        <strain evidence="3 4">MM109</strain>
    </source>
</reference>
<evidence type="ECO:0000313" key="4">
    <source>
        <dbReference type="Proteomes" id="UP000244201"/>
    </source>
</evidence>
<protein>
    <submittedName>
        <fullName evidence="3">Uncharacterized protein</fullName>
    </submittedName>
</protein>